<comment type="caution">
    <text evidence="3">The sequence shown here is derived from an EMBL/GenBank/DDBJ whole genome shotgun (WGS) entry which is preliminary data.</text>
</comment>
<feature type="transmembrane region" description="Helical" evidence="2">
    <location>
        <begin position="68"/>
        <end position="89"/>
    </location>
</feature>
<proteinExistence type="predicted"/>
<feature type="transmembrane region" description="Helical" evidence="2">
    <location>
        <begin position="36"/>
        <end position="56"/>
    </location>
</feature>
<sequence>METLVSMRGNCSFPPGNRSSDAGNERFNDRKINFDAWCAIFLLTAVLQIFLSATYLQRYLQRYNCLSVSLLFRFCCRWQMFFYFSNFIVGKIRGNSGLRKRIF</sequence>
<evidence type="ECO:0000256" key="2">
    <source>
        <dbReference type="SAM" id="Phobius"/>
    </source>
</evidence>
<feature type="region of interest" description="Disordered" evidence="1">
    <location>
        <begin position="1"/>
        <end position="24"/>
    </location>
</feature>
<accession>A0A6A2RSZ4</accession>
<evidence type="ECO:0000256" key="1">
    <source>
        <dbReference type="SAM" id="MobiDB-lite"/>
    </source>
</evidence>
<dbReference type="AlphaFoldDB" id="A0A6A2RSZ4"/>
<evidence type="ECO:0000313" key="3">
    <source>
        <dbReference type="EMBL" id="KAB6128957.1"/>
    </source>
</evidence>
<keyword evidence="2" id="KW-0472">Membrane</keyword>
<dbReference type="Proteomes" id="UP000487596">
    <property type="component" value="Unassembled WGS sequence"/>
</dbReference>
<gene>
    <name evidence="3" type="ORF">GA424_26030</name>
</gene>
<reference evidence="3 4" key="1">
    <citation type="journal article" date="2019" name="Nat. Med.">
        <title>A library of human gut bacterial isolates paired with longitudinal multiomics data enables mechanistic microbiome research.</title>
        <authorList>
            <person name="Poyet M."/>
            <person name="Groussin M."/>
            <person name="Gibbons S.M."/>
            <person name="Avila-Pacheco J."/>
            <person name="Jiang X."/>
            <person name="Kearney S.M."/>
            <person name="Perrotta A.R."/>
            <person name="Berdy B."/>
            <person name="Zhao S."/>
            <person name="Lieberman T.D."/>
            <person name="Swanson P.K."/>
            <person name="Smith M."/>
            <person name="Roesemann S."/>
            <person name="Alexander J.E."/>
            <person name="Rich S.A."/>
            <person name="Livny J."/>
            <person name="Vlamakis H."/>
            <person name="Clish C."/>
            <person name="Bullock K."/>
            <person name="Deik A."/>
            <person name="Scott J."/>
            <person name="Pierce K.A."/>
            <person name="Xavier R.J."/>
            <person name="Alm E.J."/>
        </authorList>
    </citation>
    <scope>NUCLEOTIDE SEQUENCE [LARGE SCALE GENOMIC DNA]</scope>
    <source>
        <strain evidence="3 4">BIOML-A62</strain>
    </source>
</reference>
<name>A0A6A2RSZ4_9BACE</name>
<keyword evidence="2" id="KW-1133">Transmembrane helix</keyword>
<keyword evidence="2" id="KW-0812">Transmembrane</keyword>
<organism evidence="3 4">
    <name type="scientific">Bacteroides xylanisolvens</name>
    <dbReference type="NCBI Taxonomy" id="371601"/>
    <lineage>
        <taxon>Bacteria</taxon>
        <taxon>Pseudomonadati</taxon>
        <taxon>Bacteroidota</taxon>
        <taxon>Bacteroidia</taxon>
        <taxon>Bacteroidales</taxon>
        <taxon>Bacteroidaceae</taxon>
        <taxon>Bacteroides</taxon>
    </lineage>
</organism>
<evidence type="ECO:0000313" key="4">
    <source>
        <dbReference type="Proteomes" id="UP000487596"/>
    </source>
</evidence>
<dbReference type="EMBL" id="WDEH01000089">
    <property type="protein sequence ID" value="KAB6128957.1"/>
    <property type="molecule type" value="Genomic_DNA"/>
</dbReference>
<protein>
    <submittedName>
        <fullName evidence="3">Uncharacterized protein</fullName>
    </submittedName>
</protein>